<dbReference type="AlphaFoldDB" id="A0ABD1ERM2"/>
<gene>
    <name evidence="1" type="ORF">ABEB36_006756</name>
</gene>
<sequence length="493" mass="57363">MPKKSCFQSRFSLETVAISSSKNTWTLEKIQGKPEALMEIKNRLLLHINNDSPLTRSEFRKLCIAFKKIVPSIDTDEEIFNTIWELLNKIHKNFSRFEKSLTPEPIENSQKLLESSQVISVIETPQTSSKESIVLNSLKWSQDTVPSERILDPNLENSKDESFPLELLSQTNFIHSDQQQPTTVIEKSYENSIGLSPEREEATPEIDFSPKIIKTNQTNLLNSETNETNNNIENYSETGSLIFNYNSDENSEDVIDATLLPEKQLRSPLKIKETTDTHEIINETFENNVQSINFLEDSTDVQVISNTPDSFVELQEKNFEKIMNRRYRCIENWSKMTLIDKISPEFANKFHVNVFEDPVECLINLQYQPKFNVLNFPKSNNSEIYENLKLSQTTVRILNETLIALVKQYVETHRTRGSFYKTDTDISLDENDKENELWLQEYLEKTHINSDIFMKETDLKVLESLENVVVTRTDEEFESLLKQVVNFDWLKQK</sequence>
<reference evidence="1 2" key="1">
    <citation type="submission" date="2024-05" db="EMBL/GenBank/DDBJ databases">
        <title>Genetic variation in Jamaican populations of the coffee berry borer (Hypothenemus hampei).</title>
        <authorList>
            <person name="Errbii M."/>
            <person name="Myrie A."/>
        </authorList>
    </citation>
    <scope>NUCLEOTIDE SEQUENCE [LARGE SCALE GENOMIC DNA]</scope>
    <source>
        <strain evidence="1">JA-Hopewell-2020-01-JO</strain>
        <tissue evidence="1">Whole body</tissue>
    </source>
</reference>
<comment type="caution">
    <text evidence="1">The sequence shown here is derived from an EMBL/GenBank/DDBJ whole genome shotgun (WGS) entry which is preliminary data.</text>
</comment>
<organism evidence="1 2">
    <name type="scientific">Hypothenemus hampei</name>
    <name type="common">Coffee berry borer</name>
    <dbReference type="NCBI Taxonomy" id="57062"/>
    <lineage>
        <taxon>Eukaryota</taxon>
        <taxon>Metazoa</taxon>
        <taxon>Ecdysozoa</taxon>
        <taxon>Arthropoda</taxon>
        <taxon>Hexapoda</taxon>
        <taxon>Insecta</taxon>
        <taxon>Pterygota</taxon>
        <taxon>Neoptera</taxon>
        <taxon>Endopterygota</taxon>
        <taxon>Coleoptera</taxon>
        <taxon>Polyphaga</taxon>
        <taxon>Cucujiformia</taxon>
        <taxon>Curculionidae</taxon>
        <taxon>Scolytinae</taxon>
        <taxon>Hypothenemus</taxon>
    </lineage>
</organism>
<proteinExistence type="predicted"/>
<dbReference type="EMBL" id="JBDJPC010000005">
    <property type="protein sequence ID" value="KAL1501438.1"/>
    <property type="molecule type" value="Genomic_DNA"/>
</dbReference>
<accession>A0ABD1ERM2</accession>
<evidence type="ECO:0000313" key="2">
    <source>
        <dbReference type="Proteomes" id="UP001566132"/>
    </source>
</evidence>
<dbReference type="Proteomes" id="UP001566132">
    <property type="component" value="Unassembled WGS sequence"/>
</dbReference>
<protein>
    <submittedName>
        <fullName evidence="1">Uncharacterized protein</fullName>
    </submittedName>
</protein>
<evidence type="ECO:0000313" key="1">
    <source>
        <dbReference type="EMBL" id="KAL1501438.1"/>
    </source>
</evidence>
<name>A0ABD1ERM2_HYPHA</name>
<keyword evidence="2" id="KW-1185">Reference proteome</keyword>